<name>A0A165ISR6_9BASI</name>
<protein>
    <submittedName>
        <fullName evidence="5">Diphenol oxidase-A2</fullName>
    </submittedName>
</protein>
<dbReference type="InterPro" id="IPR057985">
    <property type="entry name" value="TPR_PSMD3_N"/>
</dbReference>
<evidence type="ECO:0000256" key="3">
    <source>
        <dbReference type="SAM" id="MobiDB-lite"/>
    </source>
</evidence>
<evidence type="ECO:0000256" key="1">
    <source>
        <dbReference type="ARBA" id="ARBA00007912"/>
    </source>
</evidence>
<evidence type="ECO:0000313" key="6">
    <source>
        <dbReference type="Proteomes" id="UP000076842"/>
    </source>
</evidence>
<dbReference type="FunCoup" id="A0A165ISR6">
    <property type="interactions" value="546"/>
</dbReference>
<dbReference type="InterPro" id="IPR036390">
    <property type="entry name" value="WH_DNA-bd_sf"/>
</dbReference>
<dbReference type="Pfam" id="PF08375">
    <property type="entry name" value="Rpn3_C"/>
    <property type="match status" value="1"/>
</dbReference>
<dbReference type="Gene3D" id="1.25.40.570">
    <property type="match status" value="1"/>
</dbReference>
<dbReference type="PANTHER" id="PTHR10758">
    <property type="entry name" value="26S PROTEASOME NON-ATPASE REGULATORY SUBUNIT 3/COP9 SIGNALOSOME COMPLEX SUBUNIT 3"/>
    <property type="match status" value="1"/>
</dbReference>
<keyword evidence="6" id="KW-1185">Reference proteome</keyword>
<dbReference type="Pfam" id="PF25573">
    <property type="entry name" value="TPR_PSMD3_N"/>
    <property type="match status" value="1"/>
</dbReference>
<evidence type="ECO:0000256" key="2">
    <source>
        <dbReference type="ARBA" id="ARBA00022942"/>
    </source>
</evidence>
<feature type="domain" description="PCI" evidence="4">
    <location>
        <begin position="248"/>
        <end position="428"/>
    </location>
</feature>
<sequence length="498" mass="55961">MDVDTKPKPTAAGPTPDAEKPAAPKAEPTPPTVEIKQNLALIDRAVTTLEPRFTHRVLRTLSHLKKKLSDEVLSKAVEENYTKDSPAKAALFQYLSAPTSMDVDLPNGDAEPQHAVTSDPLPEGDAYIRLLILLHLSGTKETTEKAMALAHETVERIQALNRRTMDAVAAKIYFYLARLYEVTDRLAEIRPLLLAAHRTATLRRDADSQATLINLLLRNYLHYNLYSQADKLVSKSTFPDSAGNPQWARYQYYLGRIHAVQLSYTQAHTELLQAIRRAPAAKTAPGFWQTVHKFFIVVELLMGDIPDRALFRQPVLRKPLEPYLQIVRAVRIGDLSHFQSALQTYTTQFQHDKSYTLILRLRHNVIKTGIRSISLAYSRISLRDICTKLSLDSEEDAEYIVGKAIRDGVVEGILDHQKGVMVCGRKGDVYSTAEPGEVFGRRIGFCLELHNESVKAMRFPLNAHRKDLASSEAAREREKNIAKGIAEGEIDDDDEMDF</sequence>
<proteinExistence type="inferred from homology"/>
<dbReference type="AlphaFoldDB" id="A0A165ISR6"/>
<dbReference type="GO" id="GO:0030234">
    <property type="term" value="F:enzyme regulator activity"/>
    <property type="evidence" value="ECO:0007669"/>
    <property type="project" value="InterPro"/>
</dbReference>
<accession>A0A165ISR6</accession>
<dbReference type="GO" id="GO:0042176">
    <property type="term" value="P:regulation of protein catabolic process"/>
    <property type="evidence" value="ECO:0007669"/>
    <property type="project" value="InterPro"/>
</dbReference>
<dbReference type="GO" id="GO:0008541">
    <property type="term" value="C:proteasome regulatory particle, lid subcomplex"/>
    <property type="evidence" value="ECO:0007669"/>
    <property type="project" value="TreeGrafter"/>
</dbReference>
<dbReference type="SMART" id="SM00753">
    <property type="entry name" value="PAM"/>
    <property type="match status" value="1"/>
</dbReference>
<dbReference type="InterPro" id="IPR013586">
    <property type="entry name" value="PSMD3_C"/>
</dbReference>
<keyword evidence="2" id="KW-0647">Proteasome</keyword>
<comment type="similarity">
    <text evidence="1">Belongs to the proteasome subunit S3 family.</text>
</comment>
<dbReference type="EMBL" id="KV423927">
    <property type="protein sequence ID" value="KZT60930.1"/>
    <property type="molecule type" value="Genomic_DNA"/>
</dbReference>
<gene>
    <name evidence="5" type="ORF">CALCODRAFT_515055</name>
</gene>
<dbReference type="STRING" id="1353952.A0A165ISR6"/>
<organism evidence="5 6">
    <name type="scientific">Calocera cornea HHB12733</name>
    <dbReference type="NCBI Taxonomy" id="1353952"/>
    <lineage>
        <taxon>Eukaryota</taxon>
        <taxon>Fungi</taxon>
        <taxon>Dikarya</taxon>
        <taxon>Basidiomycota</taxon>
        <taxon>Agaricomycotina</taxon>
        <taxon>Dacrymycetes</taxon>
        <taxon>Dacrymycetales</taxon>
        <taxon>Dacrymycetaceae</taxon>
        <taxon>Calocera</taxon>
    </lineage>
</organism>
<dbReference type="GO" id="GO:0006511">
    <property type="term" value="P:ubiquitin-dependent protein catabolic process"/>
    <property type="evidence" value="ECO:0007669"/>
    <property type="project" value="TreeGrafter"/>
</dbReference>
<feature type="region of interest" description="Disordered" evidence="3">
    <location>
        <begin position="1"/>
        <end position="34"/>
    </location>
</feature>
<dbReference type="SUPFAM" id="SSF46785">
    <property type="entry name" value="Winged helix' DNA-binding domain"/>
    <property type="match status" value="1"/>
</dbReference>
<dbReference type="Pfam" id="PF01399">
    <property type="entry name" value="PCI"/>
    <property type="match status" value="1"/>
</dbReference>
<evidence type="ECO:0000259" key="4">
    <source>
        <dbReference type="PROSITE" id="PS50250"/>
    </source>
</evidence>
<dbReference type="OrthoDB" id="1713558at2759"/>
<reference evidence="5 6" key="1">
    <citation type="journal article" date="2016" name="Mol. Biol. Evol.">
        <title>Comparative Genomics of Early-Diverging Mushroom-Forming Fungi Provides Insights into the Origins of Lignocellulose Decay Capabilities.</title>
        <authorList>
            <person name="Nagy L.G."/>
            <person name="Riley R."/>
            <person name="Tritt A."/>
            <person name="Adam C."/>
            <person name="Daum C."/>
            <person name="Floudas D."/>
            <person name="Sun H."/>
            <person name="Yadav J.S."/>
            <person name="Pangilinan J."/>
            <person name="Larsson K.H."/>
            <person name="Matsuura K."/>
            <person name="Barry K."/>
            <person name="Labutti K."/>
            <person name="Kuo R."/>
            <person name="Ohm R.A."/>
            <person name="Bhattacharya S.S."/>
            <person name="Shirouzu T."/>
            <person name="Yoshinaga Y."/>
            <person name="Martin F.M."/>
            <person name="Grigoriev I.V."/>
            <person name="Hibbett D.S."/>
        </authorList>
    </citation>
    <scope>NUCLEOTIDE SEQUENCE [LARGE SCALE GENOMIC DNA]</scope>
    <source>
        <strain evidence="5 6">HHB12733</strain>
    </source>
</reference>
<dbReference type="InParanoid" id="A0A165ISR6"/>
<dbReference type="InterPro" id="IPR050756">
    <property type="entry name" value="CSN3"/>
</dbReference>
<dbReference type="PROSITE" id="PS50250">
    <property type="entry name" value="PCI"/>
    <property type="match status" value="1"/>
</dbReference>
<dbReference type="Proteomes" id="UP000076842">
    <property type="component" value="Unassembled WGS sequence"/>
</dbReference>
<dbReference type="SMART" id="SM00088">
    <property type="entry name" value="PINT"/>
    <property type="match status" value="1"/>
</dbReference>
<evidence type="ECO:0000313" key="5">
    <source>
        <dbReference type="EMBL" id="KZT60930.1"/>
    </source>
</evidence>
<dbReference type="PANTHER" id="PTHR10758:SF2">
    <property type="entry name" value="26S PROTEASOME NON-ATPASE REGULATORY SUBUNIT 3"/>
    <property type="match status" value="1"/>
</dbReference>
<dbReference type="InterPro" id="IPR000717">
    <property type="entry name" value="PCI_dom"/>
</dbReference>